<dbReference type="GO" id="GO:0046872">
    <property type="term" value="F:metal ion binding"/>
    <property type="evidence" value="ECO:0007669"/>
    <property type="project" value="UniProtKB-KW"/>
</dbReference>
<evidence type="ECO:0000256" key="3">
    <source>
        <dbReference type="ARBA" id="ARBA00022723"/>
    </source>
</evidence>
<evidence type="ECO:0000313" key="10">
    <source>
        <dbReference type="Proteomes" id="UP000593765"/>
    </source>
</evidence>
<dbReference type="Proteomes" id="UP000593765">
    <property type="component" value="Chromosome"/>
</dbReference>
<dbReference type="PANTHER" id="PTHR42693:SF42">
    <property type="entry name" value="ARYLSULFATASE G"/>
    <property type="match status" value="1"/>
</dbReference>
<evidence type="ECO:0000256" key="2">
    <source>
        <dbReference type="ARBA" id="ARBA00008779"/>
    </source>
</evidence>
<evidence type="ECO:0000259" key="8">
    <source>
        <dbReference type="Pfam" id="PF00884"/>
    </source>
</evidence>
<dbReference type="CDD" id="cd16144">
    <property type="entry name" value="ARS_like"/>
    <property type="match status" value="1"/>
</dbReference>
<dbReference type="EMBL" id="CP063458">
    <property type="protein sequence ID" value="QOV91235.1"/>
    <property type="molecule type" value="Genomic_DNA"/>
</dbReference>
<evidence type="ECO:0000256" key="1">
    <source>
        <dbReference type="ARBA" id="ARBA00001913"/>
    </source>
</evidence>
<evidence type="ECO:0000256" key="5">
    <source>
        <dbReference type="ARBA" id="ARBA00022801"/>
    </source>
</evidence>
<dbReference type="KEGG" id="hbs:IPV69_07720"/>
<keyword evidence="5" id="KW-0378">Hydrolase</keyword>
<dbReference type="Pfam" id="PF00884">
    <property type="entry name" value="Sulfatase"/>
    <property type="match status" value="1"/>
</dbReference>
<proteinExistence type="inferred from homology"/>
<dbReference type="SUPFAM" id="SSF53649">
    <property type="entry name" value="Alkaline phosphatase-like"/>
    <property type="match status" value="1"/>
</dbReference>
<name>A0A7M2X0M1_9BACT</name>
<dbReference type="GO" id="GO:0004065">
    <property type="term" value="F:arylsulfatase activity"/>
    <property type="evidence" value="ECO:0007669"/>
    <property type="project" value="TreeGrafter"/>
</dbReference>
<reference evidence="9 10" key="1">
    <citation type="submission" date="2020-10" db="EMBL/GenBank/DDBJ databases">
        <title>Wide distribution of Phycisphaera-like planctomycetes from WD2101 soil group in peatlands and genome analysis of the first cultivated representative.</title>
        <authorList>
            <person name="Dedysh S.N."/>
            <person name="Beletsky A.V."/>
            <person name="Ivanova A."/>
            <person name="Kulichevskaya I.S."/>
            <person name="Suzina N.E."/>
            <person name="Philippov D.A."/>
            <person name="Rakitin A.L."/>
            <person name="Mardanov A.V."/>
            <person name="Ravin N.V."/>
        </authorList>
    </citation>
    <scope>NUCLEOTIDE SEQUENCE [LARGE SCALE GENOMIC DNA]</scope>
    <source>
        <strain evidence="9 10">M1803</strain>
    </source>
</reference>
<dbReference type="Gene3D" id="3.30.1120.10">
    <property type="match status" value="1"/>
</dbReference>
<evidence type="ECO:0000256" key="7">
    <source>
        <dbReference type="SAM" id="MobiDB-lite"/>
    </source>
</evidence>
<comment type="cofactor">
    <cofactor evidence="1">
        <name>Ca(2+)</name>
        <dbReference type="ChEBI" id="CHEBI:29108"/>
    </cofactor>
</comment>
<protein>
    <submittedName>
        <fullName evidence="9">Sulfatase</fullName>
    </submittedName>
</protein>
<dbReference type="InterPro" id="IPR000917">
    <property type="entry name" value="Sulfatase_N"/>
</dbReference>
<keyword evidence="6" id="KW-0106">Calcium</keyword>
<evidence type="ECO:0000256" key="6">
    <source>
        <dbReference type="ARBA" id="ARBA00022837"/>
    </source>
</evidence>
<keyword evidence="10" id="KW-1185">Reference proteome</keyword>
<evidence type="ECO:0000256" key="4">
    <source>
        <dbReference type="ARBA" id="ARBA00022729"/>
    </source>
</evidence>
<sequence length="493" mass="53812">MKTGFQSDRSARVCLLLVAFAIAVFMNLGTAAAASTRPPNVVLILMDDMGWRDVGFVGNKFVETPNIDRLAKTGLVFKQSYSSAPNCAPTRACLMSGQYTPRHGIYTVVDPRQPPGSPWHKLQAADSKADLATETVTVAESLQAGGYATGFFGMWNLGRGRTGPVTPGGQGFQQVVFPENLGFAKDAYFDKNGNYLSDRLTDEVVKFIEQNRERPFFAYFPDHAVHAPFEPKPDLLKKYQQKLVQGSDRRDDPAYAATIEAVDHNVGRLLNTLERLKLSENTVVIFTSDNGGTPQYTAPLKGSKGQLYEGGIRVPLVVTWPGLAKPGTSSDVPVASIDIYPTLLDLAGLKPPAVQVMDGVSLMPVLKGQSTLGRERLYWHFPCYVGRASPSSAVREGDFKLVESFEDGGRRELYNLLTDPNEEHDLSTTQPEKAAAMYRTLQAWQKETHAALPTGANPNYDPKADRPRGGQPNAPQNDNPQKKGREGGPAGPK</sequence>
<keyword evidence="3" id="KW-0479">Metal-binding</keyword>
<dbReference type="PANTHER" id="PTHR42693">
    <property type="entry name" value="ARYLSULFATASE FAMILY MEMBER"/>
    <property type="match status" value="1"/>
</dbReference>
<dbReference type="InterPro" id="IPR050738">
    <property type="entry name" value="Sulfatase"/>
</dbReference>
<dbReference type="InterPro" id="IPR017850">
    <property type="entry name" value="Alkaline_phosphatase_core_sf"/>
</dbReference>
<accession>A0A7M2X0M1</accession>
<comment type="similarity">
    <text evidence="2">Belongs to the sulfatase family.</text>
</comment>
<organism evidence="9 10">
    <name type="scientific">Humisphaera borealis</name>
    <dbReference type="NCBI Taxonomy" id="2807512"/>
    <lineage>
        <taxon>Bacteria</taxon>
        <taxon>Pseudomonadati</taxon>
        <taxon>Planctomycetota</taxon>
        <taxon>Phycisphaerae</taxon>
        <taxon>Tepidisphaerales</taxon>
        <taxon>Tepidisphaeraceae</taxon>
        <taxon>Humisphaera</taxon>
    </lineage>
</organism>
<feature type="domain" description="Sulfatase N-terminal" evidence="8">
    <location>
        <begin position="39"/>
        <end position="348"/>
    </location>
</feature>
<gene>
    <name evidence="9" type="ORF">IPV69_07720</name>
</gene>
<feature type="region of interest" description="Disordered" evidence="7">
    <location>
        <begin position="446"/>
        <end position="493"/>
    </location>
</feature>
<keyword evidence="4" id="KW-0732">Signal</keyword>
<evidence type="ECO:0000313" key="9">
    <source>
        <dbReference type="EMBL" id="QOV91235.1"/>
    </source>
</evidence>
<dbReference type="RefSeq" id="WP_206294421.1">
    <property type="nucleotide sequence ID" value="NZ_CP063458.1"/>
</dbReference>
<dbReference type="AlphaFoldDB" id="A0A7M2X0M1"/>
<dbReference type="Gene3D" id="3.40.720.10">
    <property type="entry name" value="Alkaline Phosphatase, subunit A"/>
    <property type="match status" value="1"/>
</dbReference>